<dbReference type="InterPro" id="IPR024311">
    <property type="entry name" value="Lipocalin-like"/>
</dbReference>
<organism evidence="2 3">
    <name type="scientific">Patiriisocius hiemis</name>
    <dbReference type="NCBI Taxonomy" id="3075604"/>
    <lineage>
        <taxon>Bacteria</taxon>
        <taxon>Pseudomonadati</taxon>
        <taxon>Bacteroidota</taxon>
        <taxon>Flavobacteriia</taxon>
        <taxon>Flavobacteriales</taxon>
        <taxon>Flavobacteriaceae</taxon>
        <taxon>Patiriisocius</taxon>
    </lineage>
</organism>
<dbReference type="Pfam" id="PF13648">
    <property type="entry name" value="Lipocalin_4"/>
    <property type="match status" value="1"/>
</dbReference>
<dbReference type="PROSITE" id="PS51257">
    <property type="entry name" value="PROKAR_LIPOPROTEIN"/>
    <property type="match status" value="1"/>
</dbReference>
<sequence>MNIKNIFVALAVLVIATSCKKDDNDGDGSVELDLLIGTWNLDRETDNDGFDETYDSSCNNFWEFTEDTLRAVWDYDCDGAIDDDSTASYRLDGNEILPLNGPNPDDTRAFIRTLTNSNLRIELETPEGEGFVYKENFYFSR</sequence>
<name>A0ABU2YI87_9FLAO</name>
<accession>A0ABU2YI87</accession>
<dbReference type="EMBL" id="JAVRHZ010000008">
    <property type="protein sequence ID" value="MDT0556783.1"/>
    <property type="molecule type" value="Genomic_DNA"/>
</dbReference>
<reference evidence="2 3" key="1">
    <citation type="submission" date="2023-09" db="EMBL/GenBank/DDBJ databases">
        <authorList>
            <person name="Rey-Velasco X."/>
        </authorList>
    </citation>
    <scope>NUCLEOTIDE SEQUENCE [LARGE SCALE GENOMIC DNA]</scope>
    <source>
        <strain evidence="2 3">W242</strain>
    </source>
</reference>
<evidence type="ECO:0000313" key="3">
    <source>
        <dbReference type="Proteomes" id="UP001254488"/>
    </source>
</evidence>
<protein>
    <submittedName>
        <fullName evidence="2">Lipocalin family protein</fullName>
    </submittedName>
</protein>
<keyword evidence="3" id="KW-1185">Reference proteome</keyword>
<gene>
    <name evidence="2" type="ORF">RM538_12265</name>
</gene>
<evidence type="ECO:0000259" key="1">
    <source>
        <dbReference type="Pfam" id="PF13648"/>
    </source>
</evidence>
<dbReference type="RefSeq" id="WP_311333733.1">
    <property type="nucleotide sequence ID" value="NZ_JAVRHZ010000008.1"/>
</dbReference>
<evidence type="ECO:0000313" key="2">
    <source>
        <dbReference type="EMBL" id="MDT0556783.1"/>
    </source>
</evidence>
<proteinExistence type="predicted"/>
<feature type="domain" description="Lipocalin-like" evidence="1">
    <location>
        <begin position="35"/>
        <end position="121"/>
    </location>
</feature>
<dbReference type="Proteomes" id="UP001254488">
    <property type="component" value="Unassembled WGS sequence"/>
</dbReference>
<comment type="caution">
    <text evidence="2">The sequence shown here is derived from an EMBL/GenBank/DDBJ whole genome shotgun (WGS) entry which is preliminary data.</text>
</comment>